<keyword evidence="2" id="KW-0560">Oxidoreductase</keyword>
<evidence type="ECO:0000259" key="4">
    <source>
        <dbReference type="PROSITE" id="PS50053"/>
    </source>
</evidence>
<dbReference type="PANTHER" id="PTHR43708">
    <property type="entry name" value="CONSERVED EXPRESSED OXIDOREDUCTASE (EUROFUNG)"/>
    <property type="match status" value="1"/>
</dbReference>
<dbReference type="PANTHER" id="PTHR43708:SF5">
    <property type="entry name" value="CONSERVED EXPRESSED OXIDOREDUCTASE (EUROFUNG)-RELATED"/>
    <property type="match status" value="1"/>
</dbReference>
<dbReference type="Pfam" id="PF01408">
    <property type="entry name" value="GFO_IDH_MocA"/>
    <property type="match status" value="1"/>
</dbReference>
<organism evidence="5 6">
    <name type="scientific">Boletus reticuloceps</name>
    <dbReference type="NCBI Taxonomy" id="495285"/>
    <lineage>
        <taxon>Eukaryota</taxon>
        <taxon>Fungi</taxon>
        <taxon>Dikarya</taxon>
        <taxon>Basidiomycota</taxon>
        <taxon>Agaricomycotina</taxon>
        <taxon>Agaricomycetes</taxon>
        <taxon>Agaricomycetidae</taxon>
        <taxon>Boletales</taxon>
        <taxon>Boletineae</taxon>
        <taxon>Boletaceae</taxon>
        <taxon>Boletoideae</taxon>
        <taxon>Boletus</taxon>
    </lineage>
</organism>
<dbReference type="Gene3D" id="3.30.360.10">
    <property type="entry name" value="Dihydrodipicolinate Reductase, domain 2"/>
    <property type="match status" value="1"/>
</dbReference>
<dbReference type="InterPro" id="IPR004104">
    <property type="entry name" value="Gfo/Idh/MocA-like_OxRdtase_C"/>
</dbReference>
<evidence type="ECO:0000313" key="6">
    <source>
        <dbReference type="Proteomes" id="UP000683000"/>
    </source>
</evidence>
<dbReference type="Pfam" id="PF00240">
    <property type="entry name" value="ubiquitin"/>
    <property type="match status" value="1"/>
</dbReference>
<proteinExistence type="inferred from homology"/>
<accession>A0A8I2YVG7</accession>
<name>A0A8I2YVG7_9AGAM</name>
<dbReference type="PROSITE" id="PS50053">
    <property type="entry name" value="UBIQUITIN_2"/>
    <property type="match status" value="1"/>
</dbReference>
<sequence>MAPIKTCVLGVGLAGLTFHVPFILALSDLFTLYAVLERNPRSPGGKVKERFGVETKIYNTIDEVVGDEEIELVIVATPNDTHYALAKAALEAGKHGRNISISYLFPNKIKGTCPIWIPEQAVGLGPHCPQKLLALPPSSPQYLGNLLEFESHYDRYRPGIRASWKDGAGAVYDLGSHLLDQALKLFDRPAKITAFIQNIRGVTKPEVDDIFTIYLHYNIGSPFPNPFTVLLRSHILSAKASQLRYTVRGTEGVFTKYGLDTQEEQLKAMPTVRDIFAAGYGEEPQEIYGTVENIATDHVTITKSIWLSDAPGQYVELFRNLAGAIRNNEELEVKWAETTQVIEMIELAYKSSKEGLLAGLVHTRSPLTMSVPAVVIHVELPAHSKSFDIRVPESATILDVKQAISSVCIGHPRPDGQRVIWRGRCLDDQEKISVLWPCQDDQRIVHLSVRPSAWTSDPPSAVSTMLPSLHTTVDPVKKNPLAGSQQDSSSTRSTSDTNNSLAFIRFKHSQALCWLSNSKLTAPSPLEDMDIKRSAAKLALERLGYTWPDILDANCPLASPTSPDTIDYEIITIDGKAYLSLLTPRGTPSPLQIHALNVLTYTFSVLALPPSRPSPTPTFSVPNTSSVPPQVNDLLRDLGLPPLRAAPNANIDVTAQPDCRRSTWHSRAC</sequence>
<gene>
    <name evidence="5" type="ORF">JVT61DRAFT_13150</name>
</gene>
<dbReference type="InterPro" id="IPR000626">
    <property type="entry name" value="Ubiquitin-like_dom"/>
</dbReference>
<feature type="domain" description="Ubiquitin-like" evidence="4">
    <location>
        <begin position="374"/>
        <end position="433"/>
    </location>
</feature>
<evidence type="ECO:0000313" key="5">
    <source>
        <dbReference type="EMBL" id="KAG6378870.1"/>
    </source>
</evidence>
<dbReference type="AlphaFoldDB" id="A0A8I2YVG7"/>
<dbReference type="GO" id="GO:0000166">
    <property type="term" value="F:nucleotide binding"/>
    <property type="evidence" value="ECO:0007669"/>
    <property type="project" value="InterPro"/>
</dbReference>
<reference evidence="5" key="1">
    <citation type="submission" date="2021-03" db="EMBL/GenBank/DDBJ databases">
        <title>Evolutionary innovations through gain and loss of genes in the ectomycorrhizal Boletales.</title>
        <authorList>
            <person name="Wu G."/>
            <person name="Miyauchi S."/>
            <person name="Morin E."/>
            <person name="Yang Z.-L."/>
            <person name="Xu J."/>
            <person name="Martin F.M."/>
        </authorList>
    </citation>
    <scope>NUCLEOTIDE SEQUENCE</scope>
    <source>
        <strain evidence="5">BR01</strain>
    </source>
</reference>
<dbReference type="InterPro" id="IPR029071">
    <property type="entry name" value="Ubiquitin-like_domsf"/>
</dbReference>
<dbReference type="SUPFAM" id="SSF54236">
    <property type="entry name" value="Ubiquitin-like"/>
    <property type="match status" value="1"/>
</dbReference>
<dbReference type="InterPro" id="IPR036291">
    <property type="entry name" value="NAD(P)-bd_dom_sf"/>
</dbReference>
<feature type="compositionally biased region" description="Low complexity" evidence="3">
    <location>
        <begin position="484"/>
        <end position="496"/>
    </location>
</feature>
<comment type="similarity">
    <text evidence="1">Belongs to the Gfo/Idh/MocA family.</text>
</comment>
<dbReference type="GO" id="GO:0016491">
    <property type="term" value="F:oxidoreductase activity"/>
    <property type="evidence" value="ECO:0007669"/>
    <property type="project" value="UniProtKB-KW"/>
</dbReference>
<dbReference type="InterPro" id="IPR000683">
    <property type="entry name" value="Gfo/Idh/MocA-like_OxRdtase_N"/>
</dbReference>
<evidence type="ECO:0000256" key="1">
    <source>
        <dbReference type="ARBA" id="ARBA00010928"/>
    </source>
</evidence>
<dbReference type="InterPro" id="IPR051317">
    <property type="entry name" value="Gfo/Idh/MocA_oxidoreduct"/>
</dbReference>
<dbReference type="Proteomes" id="UP000683000">
    <property type="component" value="Unassembled WGS sequence"/>
</dbReference>
<keyword evidence="6" id="KW-1185">Reference proteome</keyword>
<dbReference type="OrthoDB" id="446809at2759"/>
<feature type="region of interest" description="Disordered" evidence="3">
    <location>
        <begin position="472"/>
        <end position="496"/>
    </location>
</feature>
<dbReference type="SUPFAM" id="SSF51735">
    <property type="entry name" value="NAD(P)-binding Rossmann-fold domains"/>
    <property type="match status" value="1"/>
</dbReference>
<dbReference type="SUPFAM" id="SSF55347">
    <property type="entry name" value="Glyceraldehyde-3-phosphate dehydrogenase-like, C-terminal domain"/>
    <property type="match status" value="1"/>
</dbReference>
<evidence type="ECO:0000256" key="3">
    <source>
        <dbReference type="SAM" id="MobiDB-lite"/>
    </source>
</evidence>
<dbReference type="Gene3D" id="3.10.20.90">
    <property type="entry name" value="Phosphatidylinositol 3-kinase Catalytic Subunit, Chain A, domain 1"/>
    <property type="match status" value="1"/>
</dbReference>
<protein>
    <recommendedName>
        <fullName evidence="4">Ubiquitin-like domain-containing protein</fullName>
    </recommendedName>
</protein>
<dbReference type="Gene3D" id="3.40.50.720">
    <property type="entry name" value="NAD(P)-binding Rossmann-like Domain"/>
    <property type="match status" value="1"/>
</dbReference>
<dbReference type="Pfam" id="PF02894">
    <property type="entry name" value="GFO_IDH_MocA_C"/>
    <property type="match status" value="1"/>
</dbReference>
<comment type="caution">
    <text evidence="5">The sequence shown here is derived from an EMBL/GenBank/DDBJ whole genome shotgun (WGS) entry which is preliminary data.</text>
</comment>
<dbReference type="EMBL" id="JAGFBS010000006">
    <property type="protein sequence ID" value="KAG6378870.1"/>
    <property type="molecule type" value="Genomic_DNA"/>
</dbReference>
<evidence type="ECO:0000256" key="2">
    <source>
        <dbReference type="ARBA" id="ARBA00023002"/>
    </source>
</evidence>